<dbReference type="CDD" id="cd12108">
    <property type="entry name" value="Hr-like"/>
    <property type="match status" value="1"/>
</dbReference>
<evidence type="ECO:0000259" key="1">
    <source>
        <dbReference type="Pfam" id="PF01814"/>
    </source>
</evidence>
<proteinExistence type="predicted"/>
<dbReference type="Gene3D" id="1.20.120.520">
    <property type="entry name" value="nmb1532 protein domain like"/>
    <property type="match status" value="1"/>
</dbReference>
<dbReference type="RefSeq" id="WP_255925015.1">
    <property type="nucleotide sequence ID" value="NZ_JANFNH010000001.1"/>
</dbReference>
<sequence length="191" mass="21250">MGHGGDVIKELTADHAEVAGLFDRIRSSRPGSRERKELVDEVTERLVRHAVAEEQYLYPAVREHVVDGEALAEKELRDHSRIAETLNALAGVDSGDPGFSELLVVLVTGVTAHVRDEEERLFPRLSAACPREVLRDLGDKVRRAERIAPTRPHPAAPDRPPAIGAVSPWLGLVDKIRDKIRDFVTRRAKPR</sequence>
<dbReference type="EMBL" id="JANFNH010000001">
    <property type="protein sequence ID" value="MCQ4040776.1"/>
    <property type="molecule type" value="Genomic_DNA"/>
</dbReference>
<dbReference type="InterPro" id="IPR012312">
    <property type="entry name" value="Hemerythrin-like"/>
</dbReference>
<gene>
    <name evidence="2" type="ORF">NON19_01735</name>
</gene>
<dbReference type="PANTHER" id="PTHR35585">
    <property type="entry name" value="HHE DOMAIN PROTEIN (AFU_ORTHOLOGUE AFUA_4G00730)"/>
    <property type="match status" value="1"/>
</dbReference>
<dbReference type="Pfam" id="PF01814">
    <property type="entry name" value="Hemerythrin"/>
    <property type="match status" value="1"/>
</dbReference>
<organism evidence="2 3">
    <name type="scientific">Streptantibioticus rubrisoli</name>
    <dbReference type="NCBI Taxonomy" id="1387313"/>
    <lineage>
        <taxon>Bacteria</taxon>
        <taxon>Bacillati</taxon>
        <taxon>Actinomycetota</taxon>
        <taxon>Actinomycetes</taxon>
        <taxon>Kitasatosporales</taxon>
        <taxon>Streptomycetaceae</taxon>
        <taxon>Streptantibioticus</taxon>
    </lineage>
</organism>
<comment type="caution">
    <text evidence="2">The sequence shown here is derived from an EMBL/GenBank/DDBJ whole genome shotgun (WGS) entry which is preliminary data.</text>
</comment>
<accession>A0ABT1P5X7</accession>
<protein>
    <submittedName>
        <fullName evidence="2">Hemerythrin domain-containing protein</fullName>
    </submittedName>
</protein>
<evidence type="ECO:0000313" key="3">
    <source>
        <dbReference type="Proteomes" id="UP001206206"/>
    </source>
</evidence>
<feature type="domain" description="Hemerythrin-like" evidence="1">
    <location>
        <begin position="7"/>
        <end position="125"/>
    </location>
</feature>
<dbReference type="Proteomes" id="UP001206206">
    <property type="component" value="Unassembled WGS sequence"/>
</dbReference>
<name>A0ABT1P5X7_9ACTN</name>
<keyword evidence="3" id="KW-1185">Reference proteome</keyword>
<evidence type="ECO:0000313" key="2">
    <source>
        <dbReference type="EMBL" id="MCQ4040776.1"/>
    </source>
</evidence>
<reference evidence="2 3" key="1">
    <citation type="submission" date="2022-06" db="EMBL/GenBank/DDBJ databases">
        <title>Draft genome sequence of type strain Streptomyces rubrisoli DSM 42083.</title>
        <authorList>
            <person name="Duangmal K."/>
            <person name="Klaysubun C."/>
        </authorList>
    </citation>
    <scope>NUCLEOTIDE SEQUENCE [LARGE SCALE GENOMIC DNA]</scope>
    <source>
        <strain evidence="2 3">DSM 42083</strain>
    </source>
</reference>
<dbReference type="PANTHER" id="PTHR35585:SF1">
    <property type="entry name" value="HHE DOMAIN PROTEIN (AFU_ORTHOLOGUE AFUA_4G00730)"/>
    <property type="match status" value="1"/>
</dbReference>